<dbReference type="InterPro" id="IPR000515">
    <property type="entry name" value="MetI-like"/>
</dbReference>
<dbReference type="Gene3D" id="1.10.3720.10">
    <property type="entry name" value="MetI-like"/>
    <property type="match status" value="1"/>
</dbReference>
<keyword evidence="2 7" id="KW-0813">Transport</keyword>
<keyword evidence="10" id="KW-1185">Reference proteome</keyword>
<feature type="transmembrane region" description="Helical" evidence="7">
    <location>
        <begin position="147"/>
        <end position="167"/>
    </location>
</feature>
<comment type="similarity">
    <text evidence="7">Belongs to the binding-protein-dependent transport system permease family.</text>
</comment>
<evidence type="ECO:0000256" key="2">
    <source>
        <dbReference type="ARBA" id="ARBA00022448"/>
    </source>
</evidence>
<dbReference type="EMBL" id="JASTZU010000025">
    <property type="protein sequence ID" value="MDL4840274.1"/>
    <property type="molecule type" value="Genomic_DNA"/>
</dbReference>
<evidence type="ECO:0000256" key="4">
    <source>
        <dbReference type="ARBA" id="ARBA00022692"/>
    </source>
</evidence>
<dbReference type="PANTHER" id="PTHR43744">
    <property type="entry name" value="ABC TRANSPORTER PERMEASE PROTEIN MG189-RELATED-RELATED"/>
    <property type="match status" value="1"/>
</dbReference>
<keyword evidence="3" id="KW-1003">Cell membrane</keyword>
<gene>
    <name evidence="9" type="ORF">QQS35_07365</name>
</gene>
<feature type="domain" description="ABC transmembrane type-1" evidence="8">
    <location>
        <begin position="80"/>
        <end position="281"/>
    </location>
</feature>
<sequence>MQKIKSRKRGLKGSNIFDFFNYLLLGLLGIITILPFIHVLGSSFATSAEVANTKFLLFPTEFSLSAYRYIFSTDTIFRALGVSAVVTIGGTIWSMFFSVLTAYGLSRRDLVGRRVINFLIIFTMLFNGGMIPTFLVVQETGLMNSLWALVIPVTINAFNMIILRSFFMNIPQSLEESAKIDGAHDFSILFRIVIPISLPAIATIALFYAVTYWNTYMHAILYLSDSAKWPVQVLLRQIVVLASGINYDGASYTDVPPPEVTVKMATIVVATVPVLLVYPFLQKYFAKGALLGSVKG</sequence>
<protein>
    <submittedName>
        <fullName evidence="9">Carbohydrate ABC transporter permease</fullName>
    </submittedName>
</protein>
<evidence type="ECO:0000256" key="6">
    <source>
        <dbReference type="ARBA" id="ARBA00023136"/>
    </source>
</evidence>
<evidence type="ECO:0000256" key="5">
    <source>
        <dbReference type="ARBA" id="ARBA00022989"/>
    </source>
</evidence>
<dbReference type="PANTHER" id="PTHR43744:SF9">
    <property type="entry name" value="POLYGALACTURONAN_RHAMNOGALACTURONAN TRANSPORT SYSTEM PERMEASE PROTEIN YTCP"/>
    <property type="match status" value="1"/>
</dbReference>
<keyword evidence="4 7" id="KW-0812">Transmembrane</keyword>
<dbReference type="RefSeq" id="WP_285931296.1">
    <property type="nucleotide sequence ID" value="NZ_JASTZU010000025.1"/>
</dbReference>
<organism evidence="9 10">
    <name type="scientific">Aquibacillus rhizosphaerae</name>
    <dbReference type="NCBI Taxonomy" id="3051431"/>
    <lineage>
        <taxon>Bacteria</taxon>
        <taxon>Bacillati</taxon>
        <taxon>Bacillota</taxon>
        <taxon>Bacilli</taxon>
        <taxon>Bacillales</taxon>
        <taxon>Bacillaceae</taxon>
        <taxon>Aquibacillus</taxon>
    </lineage>
</organism>
<name>A0ABT7L4G3_9BACI</name>
<keyword evidence="6 7" id="KW-0472">Membrane</keyword>
<feature type="transmembrane region" description="Helical" evidence="7">
    <location>
        <begin position="188"/>
        <end position="213"/>
    </location>
</feature>
<evidence type="ECO:0000259" key="8">
    <source>
        <dbReference type="PROSITE" id="PS50928"/>
    </source>
</evidence>
<keyword evidence="5 7" id="KW-1133">Transmembrane helix</keyword>
<evidence type="ECO:0000256" key="7">
    <source>
        <dbReference type="RuleBase" id="RU363032"/>
    </source>
</evidence>
<evidence type="ECO:0000313" key="9">
    <source>
        <dbReference type="EMBL" id="MDL4840274.1"/>
    </source>
</evidence>
<dbReference type="InterPro" id="IPR035906">
    <property type="entry name" value="MetI-like_sf"/>
</dbReference>
<comment type="caution">
    <text evidence="9">The sequence shown here is derived from an EMBL/GenBank/DDBJ whole genome shotgun (WGS) entry which is preliminary data.</text>
</comment>
<comment type="subcellular location">
    <subcellularLocation>
        <location evidence="1 7">Cell membrane</location>
        <topology evidence="1 7">Multi-pass membrane protein</topology>
    </subcellularLocation>
</comment>
<evidence type="ECO:0000256" key="1">
    <source>
        <dbReference type="ARBA" id="ARBA00004651"/>
    </source>
</evidence>
<feature type="transmembrane region" description="Helical" evidence="7">
    <location>
        <begin position="115"/>
        <end position="135"/>
    </location>
</feature>
<accession>A0ABT7L4G3</accession>
<evidence type="ECO:0000256" key="3">
    <source>
        <dbReference type="ARBA" id="ARBA00022475"/>
    </source>
</evidence>
<reference evidence="9 10" key="1">
    <citation type="submission" date="2023-06" db="EMBL/GenBank/DDBJ databases">
        <title>Aquibacillus rhizosphaerae LR5S19.</title>
        <authorList>
            <person name="Sun J.-Q."/>
        </authorList>
    </citation>
    <scope>NUCLEOTIDE SEQUENCE [LARGE SCALE GENOMIC DNA]</scope>
    <source>
        <strain evidence="9 10">LR5S19</strain>
    </source>
</reference>
<feature type="transmembrane region" description="Helical" evidence="7">
    <location>
        <begin position="20"/>
        <end position="40"/>
    </location>
</feature>
<dbReference type="Proteomes" id="UP001235343">
    <property type="component" value="Unassembled WGS sequence"/>
</dbReference>
<dbReference type="PROSITE" id="PS50928">
    <property type="entry name" value="ABC_TM1"/>
    <property type="match status" value="1"/>
</dbReference>
<dbReference type="SUPFAM" id="SSF161098">
    <property type="entry name" value="MetI-like"/>
    <property type="match status" value="1"/>
</dbReference>
<proteinExistence type="inferred from homology"/>
<feature type="transmembrane region" description="Helical" evidence="7">
    <location>
        <begin position="76"/>
        <end position="103"/>
    </location>
</feature>
<evidence type="ECO:0000313" key="10">
    <source>
        <dbReference type="Proteomes" id="UP001235343"/>
    </source>
</evidence>
<dbReference type="Pfam" id="PF00528">
    <property type="entry name" value="BPD_transp_1"/>
    <property type="match status" value="1"/>
</dbReference>
<feature type="transmembrane region" description="Helical" evidence="7">
    <location>
        <begin position="260"/>
        <end position="281"/>
    </location>
</feature>
<dbReference type="CDD" id="cd06261">
    <property type="entry name" value="TM_PBP2"/>
    <property type="match status" value="1"/>
</dbReference>